<dbReference type="PANTHER" id="PTHR46585">
    <property type="entry name" value="INTEGRASE CORE DOMAIN CONTAINING PROTEIN"/>
    <property type="match status" value="1"/>
</dbReference>
<dbReference type="Proteomes" id="UP001152795">
    <property type="component" value="Unassembled WGS sequence"/>
</dbReference>
<gene>
    <name evidence="1" type="ORF">PACLA_8A014208</name>
</gene>
<dbReference type="InterPro" id="IPR012337">
    <property type="entry name" value="RNaseH-like_sf"/>
</dbReference>
<organism evidence="1 2">
    <name type="scientific">Paramuricea clavata</name>
    <name type="common">Red gorgonian</name>
    <name type="synonym">Violescent sea-whip</name>
    <dbReference type="NCBI Taxonomy" id="317549"/>
    <lineage>
        <taxon>Eukaryota</taxon>
        <taxon>Metazoa</taxon>
        <taxon>Cnidaria</taxon>
        <taxon>Anthozoa</taxon>
        <taxon>Octocorallia</taxon>
        <taxon>Malacalcyonacea</taxon>
        <taxon>Plexauridae</taxon>
        <taxon>Paramuricea</taxon>
    </lineage>
</organism>
<dbReference type="InterPro" id="IPR036397">
    <property type="entry name" value="RNaseH_sf"/>
</dbReference>
<dbReference type="PROSITE" id="PS50994">
    <property type="entry name" value="INTEGRASE"/>
    <property type="match status" value="1"/>
</dbReference>
<dbReference type="GO" id="GO:0015074">
    <property type="term" value="P:DNA integration"/>
    <property type="evidence" value="ECO:0007669"/>
    <property type="project" value="InterPro"/>
</dbReference>
<name>A0A7D9IC22_PARCT</name>
<evidence type="ECO:0000313" key="1">
    <source>
        <dbReference type="EMBL" id="CAB4004012.1"/>
    </source>
</evidence>
<protein>
    <submittedName>
        <fullName evidence="1">Integrase core domain-containing</fullName>
    </submittedName>
</protein>
<dbReference type="PANTHER" id="PTHR46585:SF1">
    <property type="entry name" value="CHROMO DOMAIN-CONTAINING PROTEIN"/>
    <property type="match status" value="1"/>
</dbReference>
<proteinExistence type="predicted"/>
<evidence type="ECO:0000313" key="2">
    <source>
        <dbReference type="Proteomes" id="UP001152795"/>
    </source>
</evidence>
<dbReference type="Gene3D" id="3.30.420.10">
    <property type="entry name" value="Ribonuclease H-like superfamily/Ribonuclease H"/>
    <property type="match status" value="1"/>
</dbReference>
<dbReference type="AlphaFoldDB" id="A0A7D9IC22"/>
<dbReference type="EMBL" id="CACRXK020004784">
    <property type="protein sequence ID" value="CAB4004012.1"/>
    <property type="molecule type" value="Genomic_DNA"/>
</dbReference>
<comment type="caution">
    <text evidence="1">The sequence shown here is derived from an EMBL/GenBank/DDBJ whole genome shotgun (WGS) entry which is preliminary data.</text>
</comment>
<keyword evidence="2" id="KW-1185">Reference proteome</keyword>
<dbReference type="InterPro" id="IPR001584">
    <property type="entry name" value="Integrase_cat-core"/>
</dbReference>
<dbReference type="SUPFAM" id="SSF53098">
    <property type="entry name" value="Ribonuclease H-like"/>
    <property type="match status" value="1"/>
</dbReference>
<dbReference type="GO" id="GO:0003676">
    <property type="term" value="F:nucleic acid binding"/>
    <property type="evidence" value="ECO:0007669"/>
    <property type="project" value="InterPro"/>
</dbReference>
<sequence>MDTLDLGLRELYFNVNGGYMSMEKLYRDAVKEGIPGVTREKVKAWLQTQNTYIVHKPTRVHFKTQRTDVDGLAQQLQLDLVDMQAYSHANKGYKWILTSIEILSRYAFAVPAYRKGAKDMVPAVEKILEQFHERFGRYPKVVQFDEGSEFYNNGVKGLLEKHDIHYFSTRLTGKKAAVVERFNRTLKTRMWKYFTEQQFTTKSKKWIDVLDNFVASYNHSRHRTIGMKPSDVNETNKDKVWTKLYGYPSSHFPEPKFKVEDRVRDQIYRDTFVKGYRSNYTVDVYVVSEVFRGDPNMYKLIDPDDDDREIQGRFYEHELSLDLSGNDGYDYTGLDDDDLYETELDDLERRDDEVWLTDFKRQNEGDRFTKRKKETNSLYTTGSSVGIKSEYMKKLFGNDYQLNPNDGPYSKDLFSRLNIIDGYWLSFDNIKVAYIEKNGEYKLSTTQNVTVTDSQKNFRSVFEKATEEHKNKFVSIVEKEVPEGNPSIHDDISDDVRYEIHRENIHDNLEFHERVLRFHRDGKFTEQESRELVGITVPKGQPDERIKYFKVERQKLKTDFESESDPERKNIFREALEIVDQNIDDAKLEMRERPESEEGVHRVREKVREDVRTRFEKFKIWARENLGVLSAIAISIAGIITTVVVAGKKTLVGAAKGVGEVGKALGKIAKAALPVLIPILNMLATVLKWGAKGIEFLAKNLWILAIFIAGYLYNYFAKSKK</sequence>
<dbReference type="OrthoDB" id="6343797at2759"/>
<accession>A0A7D9IC22</accession>
<reference evidence="1" key="1">
    <citation type="submission" date="2020-04" db="EMBL/GenBank/DDBJ databases">
        <authorList>
            <person name="Alioto T."/>
            <person name="Alioto T."/>
            <person name="Gomez Garrido J."/>
        </authorList>
    </citation>
    <scope>NUCLEOTIDE SEQUENCE</scope>
    <source>
        <strain evidence="1">A484AB</strain>
    </source>
</reference>